<dbReference type="InterPro" id="IPR032675">
    <property type="entry name" value="LRR_dom_sf"/>
</dbReference>
<dbReference type="Proteomes" id="UP001369086">
    <property type="component" value="Unassembled WGS sequence"/>
</dbReference>
<reference evidence="4 5" key="1">
    <citation type="submission" date="2021-05" db="EMBL/GenBank/DDBJ databases">
        <authorList>
            <person name="Zahm M."/>
            <person name="Klopp C."/>
            <person name="Cabau C."/>
            <person name="Kuhl H."/>
            <person name="Suciu R."/>
            <person name="Ciorpac M."/>
            <person name="Holostenco D."/>
            <person name="Gessner J."/>
            <person name="Wuertz S."/>
            <person name="Hohne C."/>
            <person name="Stock M."/>
            <person name="Gislard M."/>
            <person name="Lluch J."/>
            <person name="Milhes M."/>
            <person name="Lampietro C."/>
            <person name="Lopez Roques C."/>
            <person name="Donnadieu C."/>
            <person name="Du K."/>
            <person name="Schartl M."/>
            <person name="Guiguen Y."/>
        </authorList>
    </citation>
    <scope>NUCLEOTIDE SEQUENCE [LARGE SCALE GENOMIC DNA]</scope>
    <source>
        <strain evidence="4">Hh-F2</strain>
        <tissue evidence="4">Blood</tissue>
    </source>
</reference>
<proteinExistence type="predicted"/>
<dbReference type="EMBL" id="JAHFZB010000029">
    <property type="protein sequence ID" value="KAK6472714.1"/>
    <property type="molecule type" value="Genomic_DNA"/>
</dbReference>
<evidence type="ECO:0000313" key="4">
    <source>
        <dbReference type="EMBL" id="KAK6472714.1"/>
    </source>
</evidence>
<feature type="region of interest" description="Disordered" evidence="3">
    <location>
        <begin position="601"/>
        <end position="652"/>
    </location>
</feature>
<name>A0ABR0YJZ9_HUSHU</name>
<keyword evidence="5" id="KW-1185">Reference proteome</keyword>
<feature type="region of interest" description="Disordered" evidence="3">
    <location>
        <begin position="289"/>
        <end position="358"/>
    </location>
</feature>
<sequence length="685" mass="75353">MESPQDPFMRPGTARVWVTEFSGSAVMNPSPDEDNELLVDEYLSPEKLDPFMRPGTARVWVTEFSGSAVMNPSPDEDNELLVDEYLSPEKLQALAGIDDLRLVKVLEMCVDTRENSLGNIGTYLPNLMQLKMNNSLIVSVRDLGTTLSHLQVLWMARCGLSDLDGVPSFCSLKELYLAYNDISDMSQVSMLDHLEILDLEGNNIDDITQVQYLGLCDKLSMLTLEGNPICLRPHQYTTKSSGYSYRAAVKELVPHLKYLDDIPADHSAAPRSNKPNEDWMIVKQSIKDCNSTEDTDNQDESVASGRPSSGQHPRSSRPGSARRPWTAQRPASAGMPGSNRPLSAGGLRPGSTGSDETMLEEDASDLTHGVGQVICGNPIKALRARRQKLNLASPSPPNPFAHYSHKPEHTFDIELENRGREDIFAELKAWRMEHNKRLDAIQKEREPQVLKISHSDDEEGEQDRYSLSDSAEEDEIKGALNDDWTARTSPDSSFQSSGYPFPPPPVALNLSPSPPVCPSPPCPLGAPSGVRRTHNLQAWRLKIPDLGQQEGVQGLGQGTGTPPSRAQTGALHTDEKFALLDQENSTIEVVRPKVHQHLRASLSSMESTRPVSGPAAVGPRIHKTAVDRSPQKPIDTHQPIIRSSIKTPERPCVPHAIRPLTAKAALQRLPNRPALIPGWGNTDSS</sequence>
<organism evidence="4 5">
    <name type="scientific">Huso huso</name>
    <name type="common">Beluga</name>
    <name type="synonym">Acipenser huso</name>
    <dbReference type="NCBI Taxonomy" id="61971"/>
    <lineage>
        <taxon>Eukaryota</taxon>
        <taxon>Metazoa</taxon>
        <taxon>Chordata</taxon>
        <taxon>Craniata</taxon>
        <taxon>Vertebrata</taxon>
        <taxon>Euteleostomi</taxon>
        <taxon>Actinopterygii</taxon>
        <taxon>Chondrostei</taxon>
        <taxon>Acipenseriformes</taxon>
        <taxon>Acipenseridae</taxon>
        <taxon>Huso</taxon>
    </lineage>
</organism>
<dbReference type="Gene3D" id="3.80.10.10">
    <property type="entry name" value="Ribonuclease Inhibitor"/>
    <property type="match status" value="1"/>
</dbReference>
<gene>
    <name evidence="4" type="ORF">HHUSO_G28507</name>
</gene>
<feature type="compositionally biased region" description="Polar residues" evidence="3">
    <location>
        <begin position="486"/>
        <end position="498"/>
    </location>
</feature>
<dbReference type="Pfam" id="PF12799">
    <property type="entry name" value="LRR_4"/>
    <property type="match status" value="1"/>
</dbReference>
<evidence type="ECO:0000313" key="5">
    <source>
        <dbReference type="Proteomes" id="UP001369086"/>
    </source>
</evidence>
<comment type="caution">
    <text evidence="4">The sequence shown here is derived from an EMBL/GenBank/DDBJ whole genome shotgun (WGS) entry which is preliminary data.</text>
</comment>
<dbReference type="InterPro" id="IPR001611">
    <property type="entry name" value="Leu-rich_rpt"/>
</dbReference>
<dbReference type="PANTHER" id="PTHR22708:SF0">
    <property type="entry name" value="LEUCINE-RICH REPEAT-CONTAINING PROTEIN 56"/>
    <property type="match status" value="1"/>
</dbReference>
<evidence type="ECO:0000256" key="3">
    <source>
        <dbReference type="SAM" id="MobiDB-lite"/>
    </source>
</evidence>
<evidence type="ECO:0000256" key="1">
    <source>
        <dbReference type="ARBA" id="ARBA00022614"/>
    </source>
</evidence>
<protein>
    <submittedName>
        <fullName evidence="4">Leucine-rich repeat-containing protein 56-like</fullName>
    </submittedName>
</protein>
<dbReference type="InterPro" id="IPR040091">
    <property type="entry name" value="LRRC56"/>
</dbReference>
<accession>A0ABR0YJZ9</accession>
<feature type="compositionally biased region" description="Polar residues" evidence="3">
    <location>
        <begin position="601"/>
        <end position="610"/>
    </location>
</feature>
<keyword evidence="2" id="KW-0677">Repeat</keyword>
<dbReference type="PANTHER" id="PTHR22708">
    <property type="entry name" value="LEUCINE-RICH REPEAT-CONTAINING PROTEIN 56"/>
    <property type="match status" value="1"/>
</dbReference>
<feature type="region of interest" description="Disordered" evidence="3">
    <location>
        <begin position="446"/>
        <end position="507"/>
    </location>
</feature>
<evidence type="ECO:0000256" key="2">
    <source>
        <dbReference type="ARBA" id="ARBA00022737"/>
    </source>
</evidence>
<dbReference type="PROSITE" id="PS51450">
    <property type="entry name" value="LRR"/>
    <property type="match status" value="2"/>
</dbReference>
<dbReference type="SUPFAM" id="SSF52058">
    <property type="entry name" value="L domain-like"/>
    <property type="match status" value="1"/>
</dbReference>
<dbReference type="InterPro" id="IPR025875">
    <property type="entry name" value="Leu-rich_rpt_4"/>
</dbReference>
<keyword evidence="1" id="KW-0433">Leucine-rich repeat</keyword>